<evidence type="ECO:0000256" key="2">
    <source>
        <dbReference type="SAM" id="SignalP"/>
    </source>
</evidence>
<accession>A0AAW1IGU0</accession>
<feature type="region of interest" description="Disordered" evidence="1">
    <location>
        <begin position="137"/>
        <end position="161"/>
    </location>
</feature>
<dbReference type="PANTHER" id="PTHR33731:SF2">
    <property type="entry name" value="ORGAN-SPECIFIC PROTEIN S2-LIKE"/>
    <property type="match status" value="1"/>
</dbReference>
<comment type="caution">
    <text evidence="3">The sequence shown here is derived from an EMBL/GenBank/DDBJ whole genome shotgun (WGS) entry which is preliminary data.</text>
</comment>
<protein>
    <submittedName>
        <fullName evidence="3">Uncharacterized protein</fullName>
    </submittedName>
</protein>
<feature type="region of interest" description="Disordered" evidence="1">
    <location>
        <begin position="198"/>
        <end position="227"/>
    </location>
</feature>
<evidence type="ECO:0000313" key="4">
    <source>
        <dbReference type="Proteomes" id="UP001443914"/>
    </source>
</evidence>
<reference evidence="3" key="1">
    <citation type="submission" date="2024-03" db="EMBL/GenBank/DDBJ databases">
        <title>WGS assembly of Saponaria officinalis var. Norfolk2.</title>
        <authorList>
            <person name="Jenkins J."/>
            <person name="Shu S."/>
            <person name="Grimwood J."/>
            <person name="Barry K."/>
            <person name="Goodstein D."/>
            <person name="Schmutz J."/>
            <person name="Leebens-Mack J."/>
            <person name="Osbourn A."/>
        </authorList>
    </citation>
    <scope>NUCLEOTIDE SEQUENCE [LARGE SCALE GENOMIC DNA]</scope>
    <source>
        <strain evidence="3">JIC</strain>
    </source>
</reference>
<dbReference type="AlphaFoldDB" id="A0AAW1IGU0"/>
<feature type="compositionally biased region" description="Basic and acidic residues" evidence="1">
    <location>
        <begin position="214"/>
        <end position="227"/>
    </location>
</feature>
<dbReference type="Proteomes" id="UP001443914">
    <property type="component" value="Unassembled WGS sequence"/>
</dbReference>
<evidence type="ECO:0000256" key="1">
    <source>
        <dbReference type="SAM" id="MobiDB-lite"/>
    </source>
</evidence>
<proteinExistence type="predicted"/>
<evidence type="ECO:0000313" key="3">
    <source>
        <dbReference type="EMBL" id="KAK9689254.1"/>
    </source>
</evidence>
<feature type="signal peptide" evidence="2">
    <location>
        <begin position="1"/>
        <end position="23"/>
    </location>
</feature>
<dbReference type="PANTHER" id="PTHR33731">
    <property type="entry name" value="PROTEIN, PUTATIVE-RELATED"/>
    <property type="match status" value="1"/>
</dbReference>
<keyword evidence="2" id="KW-0732">Signal</keyword>
<organism evidence="3 4">
    <name type="scientific">Saponaria officinalis</name>
    <name type="common">Common soapwort</name>
    <name type="synonym">Lychnis saponaria</name>
    <dbReference type="NCBI Taxonomy" id="3572"/>
    <lineage>
        <taxon>Eukaryota</taxon>
        <taxon>Viridiplantae</taxon>
        <taxon>Streptophyta</taxon>
        <taxon>Embryophyta</taxon>
        <taxon>Tracheophyta</taxon>
        <taxon>Spermatophyta</taxon>
        <taxon>Magnoliopsida</taxon>
        <taxon>eudicotyledons</taxon>
        <taxon>Gunneridae</taxon>
        <taxon>Pentapetalae</taxon>
        <taxon>Caryophyllales</taxon>
        <taxon>Caryophyllaceae</taxon>
        <taxon>Caryophylleae</taxon>
        <taxon>Saponaria</taxon>
    </lineage>
</organism>
<name>A0AAW1IGU0_SAPOF</name>
<feature type="compositionally biased region" description="Basic and acidic residues" evidence="1">
    <location>
        <begin position="137"/>
        <end position="146"/>
    </location>
</feature>
<dbReference type="EMBL" id="JBDFQZ010000009">
    <property type="protein sequence ID" value="KAK9689254.1"/>
    <property type="molecule type" value="Genomic_DNA"/>
</dbReference>
<sequence length="266" mass="30304">MITTLTISALLFFSLILVNKIEKENFMHFQELEDRRLEILCSQIASPIDGRKGPGEYWTQVMEGQPMPESVKIFVDNPLKNVANDYEVKNLEEMKVKSQDKNSKFDNTKMIKDESFVKNFDPIPNLSVYQVDATDHQIDSTSKKSFTEGSKPKPSITSYRDDTKSAVSELFIKNFDPVPNLSVYHDDVIDHEIDSMSKKSFAEDSKPRSSITSHCDDTKSTKGESNFVRDFDPIPNLSIYHDDATDRQIDSTLKKSFVEGLKPLSQ</sequence>
<keyword evidence="4" id="KW-1185">Reference proteome</keyword>
<dbReference type="InterPro" id="IPR024489">
    <property type="entry name" value="Organ_specific_prot"/>
</dbReference>
<feature type="chain" id="PRO_5043430131" evidence="2">
    <location>
        <begin position="24"/>
        <end position="266"/>
    </location>
</feature>
<gene>
    <name evidence="3" type="ORF">RND81_09G046600</name>
</gene>
<feature type="compositionally biased region" description="Basic and acidic residues" evidence="1">
    <location>
        <begin position="198"/>
        <end position="207"/>
    </location>
</feature>
<dbReference type="Pfam" id="PF10950">
    <property type="entry name" value="Organ_specific"/>
    <property type="match status" value="2"/>
</dbReference>